<sequence length="59" mass="6316">MSKKATTRKHSKKVVQSTSSAAAVTSAVESELSYDDMLSELEAIVSEADVRLAEEEASL</sequence>
<evidence type="ECO:0000256" key="1">
    <source>
        <dbReference type="SAM" id="MobiDB-lite"/>
    </source>
</evidence>
<dbReference type="RefSeq" id="WP_167614590.1">
    <property type="nucleotide sequence ID" value="NZ_SOYS01000012.1"/>
</dbReference>
<evidence type="ECO:0008006" key="4">
    <source>
        <dbReference type="Google" id="ProtNLM"/>
    </source>
</evidence>
<keyword evidence="3" id="KW-1185">Reference proteome</keyword>
<comment type="caution">
    <text evidence="2">The sequence shown here is derived from an EMBL/GenBank/DDBJ whole genome shotgun (WGS) entry which is preliminary data.</text>
</comment>
<feature type="region of interest" description="Disordered" evidence="1">
    <location>
        <begin position="1"/>
        <end position="26"/>
    </location>
</feature>
<evidence type="ECO:0000313" key="2">
    <source>
        <dbReference type="EMBL" id="NIY49656.1"/>
    </source>
</evidence>
<accession>A0ABX0VRE9</accession>
<dbReference type="Proteomes" id="UP000697927">
    <property type="component" value="Unassembled WGS sequence"/>
</dbReference>
<dbReference type="EMBL" id="SOYS01000012">
    <property type="protein sequence ID" value="NIY49656.1"/>
    <property type="molecule type" value="Genomic_DNA"/>
</dbReference>
<feature type="compositionally biased region" description="Basic residues" evidence="1">
    <location>
        <begin position="1"/>
        <end position="13"/>
    </location>
</feature>
<reference evidence="2 3" key="1">
    <citation type="journal article" date="2020" name="Microorganisms">
        <title>Polyphasic Characterisation of Cedecea colo sp. nov., a New Enteric Bacterium Isolated from the Koala Hindgut.</title>
        <authorList>
            <person name="Boath J.M."/>
            <person name="Dakhal S."/>
            <person name="Van T.T.H."/>
            <person name="Moore R.J."/>
            <person name="Dekiwadia C."/>
            <person name="Macreadie I.G."/>
        </authorList>
    </citation>
    <scope>NUCLEOTIDE SEQUENCE [LARGE SCALE GENOMIC DNA]</scope>
    <source>
        <strain evidence="2 3">ZA</strain>
    </source>
</reference>
<gene>
    <name evidence="2" type="ORF">E2L00_19610</name>
</gene>
<evidence type="ECO:0000313" key="3">
    <source>
        <dbReference type="Proteomes" id="UP000697927"/>
    </source>
</evidence>
<organism evidence="2 3">
    <name type="scientific">Cedecea colo</name>
    <dbReference type="NCBI Taxonomy" id="2552946"/>
    <lineage>
        <taxon>Bacteria</taxon>
        <taxon>Pseudomonadati</taxon>
        <taxon>Pseudomonadota</taxon>
        <taxon>Gammaproteobacteria</taxon>
        <taxon>Enterobacterales</taxon>
        <taxon>Enterobacteriaceae</taxon>
        <taxon>Cedecea</taxon>
    </lineage>
</organism>
<name>A0ABX0VRE9_9ENTR</name>
<protein>
    <recommendedName>
        <fullName evidence="4">Cytoplasmic protein</fullName>
    </recommendedName>
</protein>
<proteinExistence type="predicted"/>
<feature type="compositionally biased region" description="Low complexity" evidence="1">
    <location>
        <begin position="14"/>
        <end position="26"/>
    </location>
</feature>